<keyword evidence="1" id="KW-0378">Hydrolase</keyword>
<gene>
    <name evidence="6" type="ORF">SAY86_030182</name>
</gene>
<dbReference type="NCBIfam" id="TIGR02251">
    <property type="entry name" value="HIF-SF_euk"/>
    <property type="match status" value="1"/>
</dbReference>
<comment type="caution">
    <text evidence="6">The sequence shown here is derived from an EMBL/GenBank/DDBJ whole genome shotgun (WGS) entry which is preliminary data.</text>
</comment>
<reference evidence="6 7" key="1">
    <citation type="journal article" date="2023" name="Hortic Res">
        <title>Pangenome of water caltrop reveals structural variations and asymmetric subgenome divergence after allopolyploidization.</title>
        <authorList>
            <person name="Zhang X."/>
            <person name="Chen Y."/>
            <person name="Wang L."/>
            <person name="Yuan Y."/>
            <person name="Fang M."/>
            <person name="Shi L."/>
            <person name="Lu R."/>
            <person name="Comes H.P."/>
            <person name="Ma Y."/>
            <person name="Chen Y."/>
            <person name="Huang G."/>
            <person name="Zhou Y."/>
            <person name="Zheng Z."/>
            <person name="Qiu Y."/>
        </authorList>
    </citation>
    <scope>NUCLEOTIDE SEQUENCE [LARGE SCALE GENOMIC DNA]</scope>
    <source>
        <strain evidence="6">F231</strain>
    </source>
</reference>
<keyword evidence="7" id="KW-1185">Reference proteome</keyword>
<dbReference type="EMBL" id="JAXQNO010000005">
    <property type="protein sequence ID" value="KAK4797856.1"/>
    <property type="molecule type" value="Genomic_DNA"/>
</dbReference>
<evidence type="ECO:0000313" key="6">
    <source>
        <dbReference type="EMBL" id="KAK4797856.1"/>
    </source>
</evidence>
<evidence type="ECO:0000313" key="7">
    <source>
        <dbReference type="Proteomes" id="UP001346149"/>
    </source>
</evidence>
<feature type="domain" description="FCP1 homology" evidence="5">
    <location>
        <begin position="290"/>
        <end position="449"/>
    </location>
</feature>
<dbReference type="InterPro" id="IPR036412">
    <property type="entry name" value="HAD-like_sf"/>
</dbReference>
<comment type="similarity">
    <text evidence="4">Belongs to the CTDSPL2 family.</text>
</comment>
<dbReference type="GO" id="GO:0005634">
    <property type="term" value="C:nucleus"/>
    <property type="evidence" value="ECO:0007669"/>
    <property type="project" value="UniProtKB-ARBA"/>
</dbReference>
<dbReference type="SMART" id="SM00577">
    <property type="entry name" value="CPDc"/>
    <property type="match status" value="1"/>
</dbReference>
<dbReference type="FunFam" id="3.40.50.1000:FF:000015">
    <property type="entry name" value="CTD small phosphatase-like protein 2"/>
    <property type="match status" value="1"/>
</dbReference>
<proteinExistence type="inferred from homology"/>
<evidence type="ECO:0000256" key="4">
    <source>
        <dbReference type="ARBA" id="ARBA00038355"/>
    </source>
</evidence>
<dbReference type="PANTHER" id="PTHR12210">
    <property type="entry name" value="DULLARD PROTEIN PHOSPHATASE"/>
    <property type="match status" value="1"/>
</dbReference>
<evidence type="ECO:0000256" key="1">
    <source>
        <dbReference type="ARBA" id="ARBA00022801"/>
    </source>
</evidence>
<dbReference type="SUPFAM" id="SSF56784">
    <property type="entry name" value="HAD-like"/>
    <property type="match status" value="1"/>
</dbReference>
<organism evidence="6 7">
    <name type="scientific">Trapa natans</name>
    <name type="common">Water chestnut</name>
    <dbReference type="NCBI Taxonomy" id="22666"/>
    <lineage>
        <taxon>Eukaryota</taxon>
        <taxon>Viridiplantae</taxon>
        <taxon>Streptophyta</taxon>
        <taxon>Embryophyta</taxon>
        <taxon>Tracheophyta</taxon>
        <taxon>Spermatophyta</taxon>
        <taxon>Magnoliopsida</taxon>
        <taxon>eudicotyledons</taxon>
        <taxon>Gunneridae</taxon>
        <taxon>Pentapetalae</taxon>
        <taxon>rosids</taxon>
        <taxon>malvids</taxon>
        <taxon>Myrtales</taxon>
        <taxon>Lythraceae</taxon>
        <taxon>Trapa</taxon>
    </lineage>
</organism>
<evidence type="ECO:0000256" key="2">
    <source>
        <dbReference type="ARBA" id="ARBA00022912"/>
    </source>
</evidence>
<dbReference type="PROSITE" id="PS50969">
    <property type="entry name" value="FCP1"/>
    <property type="match status" value="1"/>
</dbReference>
<protein>
    <recommendedName>
        <fullName evidence="5">FCP1 homology domain-containing protein</fullName>
    </recommendedName>
</protein>
<dbReference type="Proteomes" id="UP001346149">
    <property type="component" value="Unassembled WGS sequence"/>
</dbReference>
<evidence type="ECO:0000256" key="3">
    <source>
        <dbReference type="ARBA" id="ARBA00037324"/>
    </source>
</evidence>
<dbReference type="AlphaFoldDB" id="A0AAN7MMN2"/>
<dbReference type="InterPro" id="IPR023214">
    <property type="entry name" value="HAD_sf"/>
</dbReference>
<sequence>MPALKMNTKLVSSCDDEEPFMSECRDSRMVRKRKHSVAMKSHSDRLEMTKACQSGYSEVEEMAKETALDEPSIGECNGGDEFTSQEHQLSATSAKMMDSLHPLNSETPFCQPLGENCKSDDSGYVDIPYDTQMSIGNCDSKSHNSSSPESLHESSQCISEVTAAALPSDDASGLGDIIRISFSEFECAEPNMILDVTESCILVSSVDDVVDIPTLQDRPYDGELLTKSDISWFHLVAHQAKPSNQAPCISRPFNLDETDSLDGNMFIRSILDLSDLESSSLPALLPKETCKKKSVTLVLDLDETLIHSTTEPCKDADFTFRIFFNMEEHTVYVRKRPFLEAFLERVSDLFMVVIFTASESVYAEQLLDILDPESKFFSRRCYRDSCMVIDGNYMKDLTILGVDLAKCAIIDNSPQVFQLQVNNGIPISSWFDDPSDYALMSLLPFLETLVDSEDVRPIIAKKFGLQVA</sequence>
<accession>A0AAN7MMN2</accession>
<dbReference type="CDD" id="cd07521">
    <property type="entry name" value="HAD_FCP1-like"/>
    <property type="match status" value="1"/>
</dbReference>
<keyword evidence="2" id="KW-0904">Protein phosphatase</keyword>
<dbReference type="InterPro" id="IPR004274">
    <property type="entry name" value="FCP1_dom"/>
</dbReference>
<dbReference type="InterPro" id="IPR050365">
    <property type="entry name" value="TIM50"/>
</dbReference>
<evidence type="ECO:0000259" key="5">
    <source>
        <dbReference type="PROSITE" id="PS50969"/>
    </source>
</evidence>
<comment type="function">
    <text evidence="3">Probable phosphatase.</text>
</comment>
<dbReference type="InterPro" id="IPR011948">
    <property type="entry name" value="Dullard_phosphatase"/>
</dbReference>
<name>A0AAN7MMN2_TRANT</name>
<dbReference type="GO" id="GO:0004721">
    <property type="term" value="F:phosphoprotein phosphatase activity"/>
    <property type="evidence" value="ECO:0007669"/>
    <property type="project" value="UniProtKB-KW"/>
</dbReference>
<dbReference type="Pfam" id="PF03031">
    <property type="entry name" value="NIF"/>
    <property type="match status" value="1"/>
</dbReference>
<dbReference type="Gene3D" id="3.40.50.1000">
    <property type="entry name" value="HAD superfamily/HAD-like"/>
    <property type="match status" value="1"/>
</dbReference>